<organism evidence="2 3">
    <name type="scientific">Halocaridina rubra</name>
    <name type="common">Hawaiian red shrimp</name>
    <dbReference type="NCBI Taxonomy" id="373956"/>
    <lineage>
        <taxon>Eukaryota</taxon>
        <taxon>Metazoa</taxon>
        <taxon>Ecdysozoa</taxon>
        <taxon>Arthropoda</taxon>
        <taxon>Crustacea</taxon>
        <taxon>Multicrustacea</taxon>
        <taxon>Malacostraca</taxon>
        <taxon>Eumalacostraca</taxon>
        <taxon>Eucarida</taxon>
        <taxon>Decapoda</taxon>
        <taxon>Pleocyemata</taxon>
        <taxon>Caridea</taxon>
        <taxon>Atyoidea</taxon>
        <taxon>Atyidae</taxon>
        <taxon>Halocaridina</taxon>
    </lineage>
</organism>
<dbReference type="AlphaFoldDB" id="A0AAN8WUV4"/>
<proteinExistence type="predicted"/>
<feature type="region of interest" description="Disordered" evidence="1">
    <location>
        <begin position="1"/>
        <end position="20"/>
    </location>
</feature>
<evidence type="ECO:0000313" key="3">
    <source>
        <dbReference type="Proteomes" id="UP001381693"/>
    </source>
</evidence>
<reference evidence="2 3" key="1">
    <citation type="submission" date="2023-11" db="EMBL/GenBank/DDBJ databases">
        <title>Halocaridina rubra genome assembly.</title>
        <authorList>
            <person name="Smith C."/>
        </authorList>
    </citation>
    <scope>NUCLEOTIDE SEQUENCE [LARGE SCALE GENOMIC DNA]</scope>
    <source>
        <strain evidence="2">EP-1</strain>
        <tissue evidence="2">Whole</tissue>
    </source>
</reference>
<name>A0AAN8WUV4_HALRR</name>
<gene>
    <name evidence="2" type="ORF">SK128_016795</name>
</gene>
<sequence>MARGTGRKALLANGTPKSREYVRYTRSQRRIDAQPQESVSNDFENVEELKTHSIRKESHICRQTESFDRHEKVLPRHELRKSNNEHCDVHLQTCNGPLSVINRTSTCIVSRTTSHVVDSRGSKVLLLPESNKTCEEYKKEIISLPGREHPSTKIENVVNKVNSNEQHSSCYWFEILIHLNTILYWIVSLSVNQRIKDITQDTRPPELPINPFLLKIISLLAMGILADVSSPKLALLIPQGTCLLIGVFSNLEIFSKSVVYISNYQFLINSSLLEMSSNK</sequence>
<accession>A0AAN8WUV4</accession>
<dbReference type="Proteomes" id="UP001381693">
    <property type="component" value="Unassembled WGS sequence"/>
</dbReference>
<keyword evidence="3" id="KW-1185">Reference proteome</keyword>
<protein>
    <submittedName>
        <fullName evidence="2">Uncharacterized protein</fullName>
    </submittedName>
</protein>
<evidence type="ECO:0000313" key="2">
    <source>
        <dbReference type="EMBL" id="KAK7066695.1"/>
    </source>
</evidence>
<dbReference type="EMBL" id="JAXCGZ010019060">
    <property type="protein sequence ID" value="KAK7066695.1"/>
    <property type="molecule type" value="Genomic_DNA"/>
</dbReference>
<evidence type="ECO:0000256" key="1">
    <source>
        <dbReference type="SAM" id="MobiDB-lite"/>
    </source>
</evidence>
<comment type="caution">
    <text evidence="2">The sequence shown here is derived from an EMBL/GenBank/DDBJ whole genome shotgun (WGS) entry which is preliminary data.</text>
</comment>